<accession>A0ABM9HZU6</accession>
<evidence type="ECO:0000313" key="2">
    <source>
        <dbReference type="Proteomes" id="UP001162030"/>
    </source>
</evidence>
<sequence>MVTALTALIDLTAYDNPDQEYPDLETWFEFRCANVVFGRRTDTVSR</sequence>
<name>A0ABM9HZU6_9GAMM</name>
<gene>
    <name evidence="1" type="ORF">MSZNOR_1507</name>
</gene>
<dbReference type="Proteomes" id="UP001162030">
    <property type="component" value="Chromosome"/>
</dbReference>
<evidence type="ECO:0000313" key="1">
    <source>
        <dbReference type="EMBL" id="CAI8796714.1"/>
    </source>
</evidence>
<keyword evidence="2" id="KW-1185">Reference proteome</keyword>
<organism evidence="1 2">
    <name type="scientific">Methylocaldum szegediense</name>
    <dbReference type="NCBI Taxonomy" id="73780"/>
    <lineage>
        <taxon>Bacteria</taxon>
        <taxon>Pseudomonadati</taxon>
        <taxon>Pseudomonadota</taxon>
        <taxon>Gammaproteobacteria</taxon>
        <taxon>Methylococcales</taxon>
        <taxon>Methylococcaceae</taxon>
        <taxon>Methylocaldum</taxon>
    </lineage>
</organism>
<dbReference type="EMBL" id="OX458333">
    <property type="protein sequence ID" value="CAI8796714.1"/>
    <property type="molecule type" value="Genomic_DNA"/>
</dbReference>
<reference evidence="1 2" key="1">
    <citation type="submission" date="2023-03" db="EMBL/GenBank/DDBJ databases">
        <authorList>
            <person name="Pearce D."/>
        </authorList>
    </citation>
    <scope>NUCLEOTIDE SEQUENCE [LARGE SCALE GENOMIC DNA]</scope>
    <source>
        <strain evidence="1">Msz</strain>
    </source>
</reference>
<protein>
    <submittedName>
        <fullName evidence="1">Uncharacterized protein</fullName>
    </submittedName>
</protein>
<proteinExistence type="predicted"/>